<comment type="caution">
    <text evidence="2">The sequence shown here is derived from an EMBL/GenBank/DDBJ whole genome shotgun (WGS) entry which is preliminary data.</text>
</comment>
<feature type="region of interest" description="Disordered" evidence="1">
    <location>
        <begin position="209"/>
        <end position="280"/>
    </location>
</feature>
<sequence length="352" mass="38405">MPFSTRVIPNITMCPSITGTSLLTPFCAVAPHYLVTATKIQIQITLETIYEDEDEKETNFKAPASSSPTNLPNATKDIFIPNPISCGFIRESVLKVFPVLFLTRPPKNLQPTSPFFLHFFPLTLCAPSSPTPHLPFLFLFPPPRSSPIPPPCLRARSSPPLSLSLLPAFILSLFPPTPSPLARPAPPPHTTPRAPFPLSLRARSPRHIAPRRAAPPPFSPPSPASPHRAGPFPFPPPNPASPHCAEPPPLPPPHLHYWANHRVGEGHPPRPAAPYRTTPAPPPLPPPCLRCCANPRVGEGPPPRRASPFPLPLPRLCLRLHRCALPSRRGEGKVSPPDLPMECASRLLHSLR</sequence>
<dbReference type="AlphaFoldDB" id="A0ABD1LV79"/>
<dbReference type="EMBL" id="JBGMDY010000007">
    <property type="protein sequence ID" value="KAL2327421.1"/>
    <property type="molecule type" value="Genomic_DNA"/>
</dbReference>
<evidence type="ECO:0000313" key="3">
    <source>
        <dbReference type="Proteomes" id="UP001603857"/>
    </source>
</evidence>
<accession>A0ABD1LV79</accession>
<protein>
    <submittedName>
        <fullName evidence="2">Uncharacterized protein</fullName>
    </submittedName>
</protein>
<feature type="compositionally biased region" description="Pro residues" evidence="1">
    <location>
        <begin position="213"/>
        <end position="224"/>
    </location>
</feature>
<name>A0ABD1LV79_9FABA</name>
<reference evidence="2 3" key="1">
    <citation type="submission" date="2024-08" db="EMBL/GenBank/DDBJ databases">
        <title>Insights into the chromosomal genome structure of Flemingia macrophylla.</title>
        <authorList>
            <person name="Ding Y."/>
            <person name="Zhao Y."/>
            <person name="Bi W."/>
            <person name="Wu M."/>
            <person name="Zhao G."/>
            <person name="Gong Y."/>
            <person name="Li W."/>
            <person name="Zhang P."/>
        </authorList>
    </citation>
    <scope>NUCLEOTIDE SEQUENCE [LARGE SCALE GENOMIC DNA]</scope>
    <source>
        <strain evidence="2">DYQJB</strain>
        <tissue evidence="2">Leaf</tissue>
    </source>
</reference>
<evidence type="ECO:0000313" key="2">
    <source>
        <dbReference type="EMBL" id="KAL2327421.1"/>
    </source>
</evidence>
<feature type="compositionally biased region" description="Pro residues" evidence="1">
    <location>
        <begin position="232"/>
        <end position="254"/>
    </location>
</feature>
<dbReference type="Proteomes" id="UP001603857">
    <property type="component" value="Unassembled WGS sequence"/>
</dbReference>
<gene>
    <name evidence="2" type="ORF">Fmac_020848</name>
</gene>
<evidence type="ECO:0000256" key="1">
    <source>
        <dbReference type="SAM" id="MobiDB-lite"/>
    </source>
</evidence>
<proteinExistence type="predicted"/>
<keyword evidence="3" id="KW-1185">Reference proteome</keyword>
<organism evidence="2 3">
    <name type="scientific">Flemingia macrophylla</name>
    <dbReference type="NCBI Taxonomy" id="520843"/>
    <lineage>
        <taxon>Eukaryota</taxon>
        <taxon>Viridiplantae</taxon>
        <taxon>Streptophyta</taxon>
        <taxon>Embryophyta</taxon>
        <taxon>Tracheophyta</taxon>
        <taxon>Spermatophyta</taxon>
        <taxon>Magnoliopsida</taxon>
        <taxon>eudicotyledons</taxon>
        <taxon>Gunneridae</taxon>
        <taxon>Pentapetalae</taxon>
        <taxon>rosids</taxon>
        <taxon>fabids</taxon>
        <taxon>Fabales</taxon>
        <taxon>Fabaceae</taxon>
        <taxon>Papilionoideae</taxon>
        <taxon>50 kb inversion clade</taxon>
        <taxon>NPAAA clade</taxon>
        <taxon>indigoferoid/millettioid clade</taxon>
        <taxon>Phaseoleae</taxon>
        <taxon>Flemingia</taxon>
    </lineage>
</organism>